<name>A0ABM8QBS8_9BURK</name>
<organism evidence="2 3">
    <name type="scientific">Paraburkholderia haematera</name>
    <dbReference type="NCBI Taxonomy" id="2793077"/>
    <lineage>
        <taxon>Bacteria</taxon>
        <taxon>Pseudomonadati</taxon>
        <taxon>Pseudomonadota</taxon>
        <taxon>Betaproteobacteria</taxon>
        <taxon>Burkholderiales</taxon>
        <taxon>Burkholderiaceae</taxon>
        <taxon>Paraburkholderia</taxon>
    </lineage>
</organism>
<dbReference type="RefSeq" id="WP_211608636.1">
    <property type="nucleotide sequence ID" value="NZ_CAJNBK010000001.1"/>
</dbReference>
<proteinExistence type="predicted"/>
<reference evidence="2 3" key="1">
    <citation type="submission" date="2021-02" db="EMBL/GenBank/DDBJ databases">
        <authorList>
            <person name="Vanwijnsberghe S."/>
        </authorList>
    </citation>
    <scope>NUCLEOTIDE SEQUENCE [LARGE SCALE GENOMIC DNA]</scope>
    <source>
        <strain evidence="2 3">LMG 31837</strain>
    </source>
</reference>
<keyword evidence="1" id="KW-0472">Membrane</keyword>
<keyword evidence="1" id="KW-0812">Transmembrane</keyword>
<feature type="transmembrane region" description="Helical" evidence="1">
    <location>
        <begin position="119"/>
        <end position="137"/>
    </location>
</feature>
<dbReference type="EMBL" id="CAJNBK010000001">
    <property type="protein sequence ID" value="CAE6688181.1"/>
    <property type="molecule type" value="Genomic_DNA"/>
</dbReference>
<feature type="transmembrane region" description="Helical" evidence="1">
    <location>
        <begin position="97"/>
        <end position="113"/>
    </location>
</feature>
<feature type="transmembrane region" description="Helical" evidence="1">
    <location>
        <begin position="58"/>
        <end position="76"/>
    </location>
</feature>
<dbReference type="Proteomes" id="UP000672526">
    <property type="component" value="Unassembled WGS sequence"/>
</dbReference>
<evidence type="ECO:0000256" key="1">
    <source>
        <dbReference type="SAM" id="Phobius"/>
    </source>
</evidence>
<protein>
    <submittedName>
        <fullName evidence="2">Uncharacterized protein</fullName>
    </submittedName>
</protein>
<keyword evidence="3" id="KW-1185">Reference proteome</keyword>
<keyword evidence="1" id="KW-1133">Transmembrane helix</keyword>
<sequence>MQIKLIPAISLFLGSYFPLALILAVQDIPNEDWGRPLCKSLQFWRSCDIPHVAHPTMAYLFIVATGVSLVFFLWLLRHLNGTTEMTIKESKSIPNDLINYAFPYIVSFMGVELGSTGKVVGFGLFMIWLFIITYRSGQILMNPLLLAAGWQLYEVQADIEGNRRTLRALSRDNVVPDQALRSCLVQGIYVLKANKND</sequence>
<comment type="caution">
    <text evidence="2">The sequence shown here is derived from an EMBL/GenBank/DDBJ whole genome shotgun (WGS) entry which is preliminary data.</text>
</comment>
<evidence type="ECO:0000313" key="2">
    <source>
        <dbReference type="EMBL" id="CAE6688181.1"/>
    </source>
</evidence>
<feature type="transmembrane region" description="Helical" evidence="1">
    <location>
        <begin position="5"/>
        <end position="25"/>
    </location>
</feature>
<gene>
    <name evidence="2" type="ORF">R69888_00088</name>
</gene>
<evidence type="ECO:0000313" key="3">
    <source>
        <dbReference type="Proteomes" id="UP000672526"/>
    </source>
</evidence>
<accession>A0ABM8QBS8</accession>